<accession>A0ACC6P704</accession>
<keyword evidence="2" id="KW-1185">Reference proteome</keyword>
<dbReference type="EMBL" id="JBBKAR010000004">
    <property type="protein sequence ID" value="MEJ8302704.1"/>
    <property type="molecule type" value="Genomic_DNA"/>
</dbReference>
<gene>
    <name evidence="1" type="ORF">WKI47_02105</name>
</gene>
<evidence type="ECO:0000313" key="2">
    <source>
        <dbReference type="Proteomes" id="UP001380953"/>
    </source>
</evidence>
<name>A0ACC6P704_9BACL</name>
<protein>
    <submittedName>
        <fullName evidence="1">DinB family protein</fullName>
    </submittedName>
</protein>
<proteinExistence type="predicted"/>
<dbReference type="Proteomes" id="UP001380953">
    <property type="component" value="Unassembled WGS sequence"/>
</dbReference>
<sequence>MILKHYDLDPDLFMSPIVGLLHSMVDYNYQRLLRLVEGCENVIDYKGPDNDLNSIGQLLRHLTVVDLHWVYRLQGREIPNEKINEFGPMYDVEGKLPMIQGISLDVLLSEYAGVQKQLKDVCMRFEDEDLNNIVPFEKGNSASIRWGIWHVADHSRHHYSNIAYLKKLYQSQNPLFE</sequence>
<organism evidence="1 2">
    <name type="scientific">Saccharibacillus sacchari</name>
    <dbReference type="NCBI Taxonomy" id="456493"/>
    <lineage>
        <taxon>Bacteria</taxon>
        <taxon>Bacillati</taxon>
        <taxon>Bacillota</taxon>
        <taxon>Bacilli</taxon>
        <taxon>Bacillales</taxon>
        <taxon>Paenibacillaceae</taxon>
        <taxon>Saccharibacillus</taxon>
    </lineage>
</organism>
<reference evidence="1" key="1">
    <citation type="submission" date="2024-03" db="EMBL/GenBank/DDBJ databases">
        <title>Whole genome sequecning of epiphytes from Marcgravia umbellata leaves.</title>
        <authorList>
            <person name="Kumar G."/>
            <person name="Savka M.A."/>
        </authorList>
    </citation>
    <scope>NUCLEOTIDE SEQUENCE</scope>
    <source>
        <strain evidence="1">RIT_BL5</strain>
    </source>
</reference>
<evidence type="ECO:0000313" key="1">
    <source>
        <dbReference type="EMBL" id="MEJ8302704.1"/>
    </source>
</evidence>
<comment type="caution">
    <text evidence="1">The sequence shown here is derived from an EMBL/GenBank/DDBJ whole genome shotgun (WGS) entry which is preliminary data.</text>
</comment>